<protein>
    <submittedName>
        <fullName evidence="7">MFS transporter superfamily</fullName>
    </submittedName>
</protein>
<evidence type="ECO:0000256" key="2">
    <source>
        <dbReference type="ARBA" id="ARBA00008335"/>
    </source>
</evidence>
<accession>A0A9Q9B5F6</accession>
<evidence type="ECO:0000313" key="7">
    <source>
        <dbReference type="EMBL" id="USW57823.1"/>
    </source>
</evidence>
<keyword evidence="8" id="KW-1185">Reference proteome</keyword>
<keyword evidence="4 6" id="KW-1133">Transmembrane helix</keyword>
<evidence type="ECO:0000256" key="5">
    <source>
        <dbReference type="ARBA" id="ARBA00023136"/>
    </source>
</evidence>
<proteinExistence type="inferred from homology"/>
<feature type="transmembrane region" description="Helical" evidence="6">
    <location>
        <begin position="239"/>
        <end position="259"/>
    </location>
</feature>
<name>A0A9Q9B5F6_9PEZI</name>
<organism evidence="7 8">
    <name type="scientific">Septoria linicola</name>
    <dbReference type="NCBI Taxonomy" id="215465"/>
    <lineage>
        <taxon>Eukaryota</taxon>
        <taxon>Fungi</taxon>
        <taxon>Dikarya</taxon>
        <taxon>Ascomycota</taxon>
        <taxon>Pezizomycotina</taxon>
        <taxon>Dothideomycetes</taxon>
        <taxon>Dothideomycetidae</taxon>
        <taxon>Mycosphaerellales</taxon>
        <taxon>Mycosphaerellaceae</taxon>
        <taxon>Septoria</taxon>
    </lineage>
</organism>
<evidence type="ECO:0000256" key="3">
    <source>
        <dbReference type="ARBA" id="ARBA00022692"/>
    </source>
</evidence>
<dbReference type="PANTHER" id="PTHR23502:SF68">
    <property type="entry name" value="MULTIDRUG TRANSPORTER, PUTATIVE (AFU_ORTHOLOGUE AFUA_3G01120)-RELATED"/>
    <property type="match status" value="1"/>
</dbReference>
<dbReference type="Proteomes" id="UP001056384">
    <property type="component" value="Chromosome 10"/>
</dbReference>
<sequence length="275" mass="30445">MATAVFAVAAFFVMRETYAPTPLEREAAKLRKETGNQDIRSKLDNGLTPKQLFLRAIVRPTKMLFLSPICGLMSLYMSVVPSHKTSISVYGFPYLLFTTFTFVFEDSYGFSPSTVGLVYIGLGIGNFIGLALLAKHGGEIKPEYRLPPLIWAGPLIPVGLFIYGFTAQYQIQWAVPLFGTLLVGVGLIACFMAINTYLVDTFNVYAASALAANTVLRSIFGGVFPLFGLQMYDALGLGWGNALLAFLALAMCPIPWIFYKYGEKIRTHPRWQVQF</sequence>
<comment type="similarity">
    <text evidence="2">Belongs to the major facilitator superfamily.</text>
</comment>
<keyword evidence="5 6" id="KW-0472">Membrane</keyword>
<feature type="transmembrane region" description="Helical" evidence="6">
    <location>
        <begin position="171"/>
        <end position="192"/>
    </location>
</feature>
<dbReference type="GO" id="GO:0016020">
    <property type="term" value="C:membrane"/>
    <property type="evidence" value="ECO:0007669"/>
    <property type="project" value="UniProtKB-SubCell"/>
</dbReference>
<dbReference type="AlphaFoldDB" id="A0A9Q9B5F6"/>
<feature type="transmembrane region" description="Helical" evidence="6">
    <location>
        <begin position="146"/>
        <end position="165"/>
    </location>
</feature>
<feature type="transmembrane region" description="Helical" evidence="6">
    <location>
        <begin position="63"/>
        <end position="80"/>
    </location>
</feature>
<comment type="subcellular location">
    <subcellularLocation>
        <location evidence="1">Membrane</location>
        <topology evidence="1">Multi-pass membrane protein</topology>
    </subcellularLocation>
</comment>
<dbReference type="SUPFAM" id="SSF103473">
    <property type="entry name" value="MFS general substrate transporter"/>
    <property type="match status" value="1"/>
</dbReference>
<evidence type="ECO:0000256" key="4">
    <source>
        <dbReference type="ARBA" id="ARBA00022989"/>
    </source>
</evidence>
<reference evidence="7" key="1">
    <citation type="submission" date="2022-06" db="EMBL/GenBank/DDBJ databases">
        <title>Complete genome sequences of two strains of the flax pathogen Septoria linicola.</title>
        <authorList>
            <person name="Lapalu N."/>
            <person name="Simon A."/>
            <person name="Demenou B."/>
            <person name="Paumier D."/>
            <person name="Guillot M.-P."/>
            <person name="Gout L."/>
            <person name="Valade R."/>
        </authorList>
    </citation>
    <scope>NUCLEOTIDE SEQUENCE</scope>
    <source>
        <strain evidence="7">SE15195</strain>
    </source>
</reference>
<feature type="transmembrane region" description="Helical" evidence="6">
    <location>
        <begin position="116"/>
        <end position="134"/>
    </location>
</feature>
<evidence type="ECO:0000313" key="8">
    <source>
        <dbReference type="Proteomes" id="UP001056384"/>
    </source>
</evidence>
<dbReference type="GO" id="GO:0022857">
    <property type="term" value="F:transmembrane transporter activity"/>
    <property type="evidence" value="ECO:0007669"/>
    <property type="project" value="TreeGrafter"/>
</dbReference>
<feature type="transmembrane region" description="Helical" evidence="6">
    <location>
        <begin position="204"/>
        <end position="227"/>
    </location>
</feature>
<gene>
    <name evidence="7" type="ORF">Slin15195_G111420</name>
</gene>
<dbReference type="InterPro" id="IPR036259">
    <property type="entry name" value="MFS_trans_sf"/>
</dbReference>
<evidence type="ECO:0000256" key="1">
    <source>
        <dbReference type="ARBA" id="ARBA00004141"/>
    </source>
</evidence>
<dbReference type="EMBL" id="CP099427">
    <property type="protein sequence ID" value="USW57823.1"/>
    <property type="molecule type" value="Genomic_DNA"/>
</dbReference>
<dbReference type="Gene3D" id="1.20.1250.20">
    <property type="entry name" value="MFS general substrate transporter like domains"/>
    <property type="match status" value="1"/>
</dbReference>
<evidence type="ECO:0000256" key="6">
    <source>
        <dbReference type="SAM" id="Phobius"/>
    </source>
</evidence>
<dbReference type="PANTHER" id="PTHR23502">
    <property type="entry name" value="MAJOR FACILITATOR SUPERFAMILY"/>
    <property type="match status" value="1"/>
</dbReference>
<feature type="transmembrane region" description="Helical" evidence="6">
    <location>
        <begin position="87"/>
        <end position="104"/>
    </location>
</feature>
<keyword evidence="3 6" id="KW-0812">Transmembrane</keyword>